<dbReference type="Proteomes" id="UP000663891">
    <property type="component" value="Unassembled WGS sequence"/>
</dbReference>
<dbReference type="CDD" id="cd01380">
    <property type="entry name" value="MYSc_Myo5"/>
    <property type="match status" value="1"/>
</dbReference>
<name>A0A815B8W2_9BILA</name>
<feature type="region of interest" description="Actin-binding" evidence="8">
    <location>
        <begin position="848"/>
        <end position="870"/>
    </location>
</feature>
<dbReference type="Proteomes" id="UP000663881">
    <property type="component" value="Unassembled WGS sequence"/>
</dbReference>
<dbReference type="InterPro" id="IPR036224">
    <property type="entry name" value="GINS_bundle-like_dom_sf"/>
</dbReference>
<dbReference type="InterPro" id="IPR055221">
    <property type="entry name" value="PSF3_N"/>
</dbReference>
<gene>
    <name evidence="14" type="ORF">OKA104_LOCUS1915</name>
    <name evidence="13" type="ORF">VCS650_LOCUS29310</name>
</gene>
<keyword evidence="3 8" id="KW-0067">ATP-binding</keyword>
<comment type="caution">
    <text evidence="13">The sequence shown here is derived from an EMBL/GenBank/DDBJ whole genome shotgun (WGS) entry which is preliminary data.</text>
</comment>
<dbReference type="PROSITE" id="PS50096">
    <property type="entry name" value="IQ"/>
    <property type="match status" value="4"/>
</dbReference>
<dbReference type="Gene3D" id="6.20.240.20">
    <property type="match status" value="1"/>
</dbReference>
<dbReference type="GO" id="GO:0005737">
    <property type="term" value="C:cytoplasm"/>
    <property type="evidence" value="ECO:0007669"/>
    <property type="project" value="TreeGrafter"/>
</dbReference>
<dbReference type="Gene3D" id="1.20.5.190">
    <property type="match status" value="3"/>
</dbReference>
<dbReference type="CDD" id="cd21693">
    <property type="entry name" value="GINS_B_Psf3"/>
    <property type="match status" value="1"/>
</dbReference>
<dbReference type="CDD" id="cd11713">
    <property type="entry name" value="GINS_A_psf3"/>
    <property type="match status" value="1"/>
</dbReference>
<dbReference type="GO" id="GO:0016459">
    <property type="term" value="C:myosin complex"/>
    <property type="evidence" value="ECO:0007669"/>
    <property type="project" value="UniProtKB-KW"/>
</dbReference>
<dbReference type="InterPro" id="IPR038437">
    <property type="entry name" value="GINS_Psf3_sf"/>
</dbReference>
<dbReference type="SUPFAM" id="SSF50084">
    <property type="entry name" value="Myosin S1 fragment, N-terminal domain"/>
    <property type="match status" value="1"/>
</dbReference>
<dbReference type="Pfam" id="PF22466">
    <property type="entry name" value="PSF3_N"/>
    <property type="match status" value="1"/>
</dbReference>
<dbReference type="InterPro" id="IPR001609">
    <property type="entry name" value="Myosin_head_motor_dom-like"/>
</dbReference>
<evidence type="ECO:0008006" key="16">
    <source>
        <dbReference type="Google" id="ProtNLM"/>
    </source>
</evidence>
<reference evidence="13" key="1">
    <citation type="submission" date="2021-02" db="EMBL/GenBank/DDBJ databases">
        <authorList>
            <person name="Nowell W R."/>
        </authorList>
    </citation>
    <scope>NUCLEOTIDE SEQUENCE</scope>
</reference>
<feature type="domain" description="Dilute" evidence="11">
    <location>
        <begin position="1714"/>
        <end position="1989"/>
    </location>
</feature>
<dbReference type="GO" id="GO:0051015">
    <property type="term" value="F:actin filament binding"/>
    <property type="evidence" value="ECO:0007669"/>
    <property type="project" value="TreeGrafter"/>
</dbReference>
<evidence type="ECO:0000259" key="12">
    <source>
        <dbReference type="PROSITE" id="PS51456"/>
    </source>
</evidence>
<dbReference type="InterPro" id="IPR036103">
    <property type="entry name" value="MYSc_Myo5"/>
</dbReference>
<protein>
    <recommendedName>
        <fullName evidence="16">Unconventional myosin-Va</fullName>
    </recommendedName>
</protein>
<evidence type="ECO:0000259" key="11">
    <source>
        <dbReference type="PROSITE" id="PS51126"/>
    </source>
</evidence>
<dbReference type="SMART" id="SM01132">
    <property type="entry name" value="DIL"/>
    <property type="match status" value="1"/>
</dbReference>
<feature type="coiled-coil region" evidence="9">
    <location>
        <begin position="1385"/>
        <end position="1493"/>
    </location>
</feature>
<dbReference type="InterPro" id="IPR036961">
    <property type="entry name" value="Kinesin_motor_dom_sf"/>
</dbReference>
<dbReference type="Pfam" id="PF01843">
    <property type="entry name" value="DIL"/>
    <property type="match status" value="1"/>
</dbReference>
<dbReference type="GO" id="GO:0007015">
    <property type="term" value="P:actin filament organization"/>
    <property type="evidence" value="ECO:0007669"/>
    <property type="project" value="TreeGrafter"/>
</dbReference>
<sequence>MYEDYFSIDDILSTQERIRCQLLVDIPKLGFLESSSSAAINDDKSEGKEGPNLSTLTANTKLELPYWMIYSICNCKTRFASLPELPLIYSRIQRHIFAADASVVDLAKQGPHFYRQGRHLLELNFDEKRQVAITLLQTYQQRFRSIMDSAFHLVLSTDHHHHESMKQQTNKFERQEKILLLLGQAAFRDYDRLINNETRQMLPPKVQGMTNDLTNGARIWLPDRELVWRAVTVSANYDGKGKLEVTSPDGGNETIPIKSDTDLPPLRNPEILIGQKDLTALSYLNEPEVLYNLESRFNKSQIYTKCGIVLVAINPYEVLSIYGNDTIQLYRDQDVQLLEPHIFSTAELAYQSMVNFSKNQSIIVSGESGAGKTVSAKYAMRYFANVGGLLEETQIEKKVLASSPIMEAIGNAKTIRNDNSSRFGKYIEIGFLKNHICGASMRTYLLEKSRVIYQAPDERNYHIFYQLCTQTNQPEMKSLALLSADQFRYTSEGNAITIKGVNDAQQFQETREALTLLGIENKVQISIFRLLSAILHLGNVIISEGDGETTYVKESDRSFSTFCSLLKIDENRMRTWLCNKRIKTGVEVVNTTLTFNQALFSRDALAKHIYSQLFSWIVNEINKSLEYIGQRQSFIGVLDIYGFETFEINSFEQFCINYANEKLQQQFCQHVFKLEQEEYMKEEITWSFIQFYDNQPCIDLIENKLGILDLLDEECKMPKGSDENWNRKLVTQHGKHPDFLTKKLAANSSFIINHFAEKVEYSIDGFLEKNRDTVLEDQLKMLKESEFDFVVQLFLEEDELKDNAKGSGKSYQVQKTGTLQATSKVQAQRKKTVGSQRFSLGSQFRESLTSLMAALNSTEPHYVRCIKPNDTKTPFTFEPRRAVQQLRACGVLETVRISAAGYPSRWNYHDFFIRYRLLARSSLIDRTNYRRTCENILKNLISDQDKYQFGNTKIFFRAGQVAYLEKLRSEKLRACIIKIQTTYRAYYARKRYLKIQRTTLALQTLARRYLARKHAENIRRTRAVTLFQSLWRMQLAQRNFERLRIILIDIQSHCRGYLVRKNLQQRMLERSVLVLQSSVRMWIARQRFLTFQRGVILLQSHQRRREACLEVKKLRVEQRSIEHQRQLNKGLENKIISLQYKIDEQKRDNERLSSKEQEFDSLKKEFEQIKINNKELKQNKKKQSNLEEELQQLRLENERLKADNTSIRSDLTQTKQSKEEIILKNTELVTNLQNQIEEKSKEIKKLKEQSRGDLSAQDLSTTRLKQLEEELSTERQQRQRLVIEMHRLEQKCENLQSELQNGNVNKVKSAPSDSNMTWDSKFMDTLDLDDLPDQAPLNSDSLTPRRPPPLLSSTINSHLRQLTTINTNEPLEDLAEIDGNAGGLLLRLQRRLRQLEQENKTMSEELDKGITNSSKLSTMKKHSPWHLDELDMDKLRNDLRALREEVLKGDEQSAKEQLLAQFEALNAELEHRRREQIEMKSKLQDRVMQHENETDDVIASDAIEQAYQSQKQINKMLELELEQCRTSYQREYERTQDRLAQVEAENIELCKSIDENTVDDSMKQQIANVIHENLELHQQIQNNHAEIRKLRRVIKLVNKSFSAGNVSWEQVLQNGSTNGLPPFTNHIDGSNSMSLASTTIQSNVTGNVDLRRQSIKHFSGMIKCNPQETERITDTVILELKPRLAAKYIPGLPAYILFMCIRYIDFVDDEAHVAGFLSAVTKKIKKLPRRNEDIDYPILWTANTVRFLHTLQQYSGEEKYQITNTPKQNEQALRNFDLTDYRIIFADLVVHLYDEILKRVKIKLLPMIIPAIIEHEDLDSGGIASVNPGISATTPTDKRSKFSAQDLLKQLNDYHKLCQMYSVEPVIVQQLFKQIFYIIDAQALRGLLVRSDCCNWSKALQIRYNLNHLTEWLRDQNLQDSGASDCLLPLTQAVQLFLCKKDETSISNVCTKLTIVQVTKLLSLYKSMDDFDDQVTPTLIKRVQELLRQQRLGSTPDRARSDYEQQENFDLSYTFPLVYPYVPSTVSLDQLEIPHELHLDFLSLV</sequence>
<dbReference type="SUPFAM" id="SSF158573">
    <property type="entry name" value="GINS helical bundle-like"/>
    <property type="match status" value="1"/>
</dbReference>
<evidence type="ECO:0000256" key="5">
    <source>
        <dbReference type="ARBA" id="ARBA00023123"/>
    </source>
</evidence>
<evidence type="ECO:0000256" key="4">
    <source>
        <dbReference type="ARBA" id="ARBA00023054"/>
    </source>
</evidence>
<dbReference type="GO" id="GO:0005524">
    <property type="term" value="F:ATP binding"/>
    <property type="evidence" value="ECO:0007669"/>
    <property type="project" value="UniProtKB-UniRule"/>
</dbReference>
<evidence type="ECO:0000256" key="2">
    <source>
        <dbReference type="ARBA" id="ARBA00022741"/>
    </source>
</evidence>
<dbReference type="Gene3D" id="3.40.850.10">
    <property type="entry name" value="Kinesin motor domain"/>
    <property type="match status" value="1"/>
</dbReference>
<proteinExistence type="inferred from homology"/>
<dbReference type="Gene3D" id="1.20.120.720">
    <property type="entry name" value="Myosin VI head, motor domain, U50 subdomain"/>
    <property type="match status" value="1"/>
</dbReference>
<dbReference type="GO" id="GO:0016020">
    <property type="term" value="C:membrane"/>
    <property type="evidence" value="ECO:0007669"/>
    <property type="project" value="TreeGrafter"/>
</dbReference>
<dbReference type="SUPFAM" id="SSF52540">
    <property type="entry name" value="P-loop containing nucleoside triphosphate hydrolases"/>
    <property type="match status" value="2"/>
</dbReference>
<dbReference type="Gene3D" id="1.20.58.530">
    <property type="match status" value="1"/>
</dbReference>
<dbReference type="SMART" id="SM00015">
    <property type="entry name" value="IQ"/>
    <property type="match status" value="5"/>
</dbReference>
<dbReference type="PANTHER" id="PTHR13140:SF706">
    <property type="entry name" value="DILUTE CLASS UNCONVENTIONAL MYOSIN, ISOFORM C"/>
    <property type="match status" value="1"/>
</dbReference>
<dbReference type="GO" id="GO:0000146">
    <property type="term" value="F:microfilament motor activity"/>
    <property type="evidence" value="ECO:0007669"/>
    <property type="project" value="TreeGrafter"/>
</dbReference>
<dbReference type="FunFam" id="1.10.10.820:FF:000001">
    <property type="entry name" value="Myosin heavy chain"/>
    <property type="match status" value="1"/>
</dbReference>
<accession>A0A815B8W2</accession>
<dbReference type="PRINTS" id="PR00193">
    <property type="entry name" value="MYOSINHEAVY"/>
</dbReference>
<evidence type="ECO:0000313" key="14">
    <source>
        <dbReference type="EMBL" id="CAF3508647.1"/>
    </source>
</evidence>
<evidence type="ECO:0000256" key="3">
    <source>
        <dbReference type="ARBA" id="ARBA00022840"/>
    </source>
</evidence>
<evidence type="ECO:0000256" key="10">
    <source>
        <dbReference type="SAM" id="MobiDB-lite"/>
    </source>
</evidence>
<dbReference type="SUPFAM" id="SSF160059">
    <property type="entry name" value="PriA/YqbF domain"/>
    <property type="match status" value="1"/>
</dbReference>
<dbReference type="EMBL" id="CAJNON010000450">
    <property type="protein sequence ID" value="CAF1269021.1"/>
    <property type="molecule type" value="Genomic_DNA"/>
</dbReference>
<dbReference type="PROSITE" id="PS51456">
    <property type="entry name" value="MYOSIN_MOTOR"/>
    <property type="match status" value="1"/>
</dbReference>
<dbReference type="Pfam" id="PF00612">
    <property type="entry name" value="IQ"/>
    <property type="match status" value="4"/>
</dbReference>
<feature type="domain" description="Myosin motor" evidence="12">
    <location>
        <begin position="273"/>
        <end position="969"/>
    </location>
</feature>
<evidence type="ECO:0000256" key="8">
    <source>
        <dbReference type="PROSITE-ProRule" id="PRU00782"/>
    </source>
</evidence>
<keyword evidence="7 8" id="KW-0009">Actin-binding</keyword>
<keyword evidence="5 8" id="KW-0518">Myosin</keyword>
<evidence type="ECO:0000256" key="9">
    <source>
        <dbReference type="SAM" id="Coils"/>
    </source>
</evidence>
<dbReference type="InterPro" id="IPR000048">
    <property type="entry name" value="IQ_motif_EF-hand-BS"/>
</dbReference>
<keyword evidence="2 8" id="KW-0547">Nucleotide-binding</keyword>
<evidence type="ECO:0000313" key="15">
    <source>
        <dbReference type="Proteomes" id="UP000663891"/>
    </source>
</evidence>
<dbReference type="PANTHER" id="PTHR13140">
    <property type="entry name" value="MYOSIN"/>
    <property type="match status" value="1"/>
</dbReference>
<evidence type="ECO:0000256" key="7">
    <source>
        <dbReference type="ARBA" id="ARBA00023203"/>
    </source>
</evidence>
<keyword evidence="6 8" id="KW-0505">Motor protein</keyword>
<organism evidence="13 15">
    <name type="scientific">Adineta steineri</name>
    <dbReference type="NCBI Taxonomy" id="433720"/>
    <lineage>
        <taxon>Eukaryota</taxon>
        <taxon>Metazoa</taxon>
        <taxon>Spiralia</taxon>
        <taxon>Gnathifera</taxon>
        <taxon>Rotifera</taxon>
        <taxon>Eurotatoria</taxon>
        <taxon>Bdelloidea</taxon>
        <taxon>Adinetida</taxon>
        <taxon>Adinetidae</taxon>
        <taxon>Adineta</taxon>
    </lineage>
</organism>
<feature type="coiled-coil region" evidence="9">
    <location>
        <begin position="1128"/>
        <end position="1305"/>
    </location>
</feature>
<dbReference type="PROSITE" id="PS51126">
    <property type="entry name" value="DILUTE"/>
    <property type="match status" value="1"/>
</dbReference>
<dbReference type="OrthoDB" id="6108017at2759"/>
<dbReference type="Gene3D" id="1.10.10.820">
    <property type="match status" value="1"/>
</dbReference>
<dbReference type="Gene3D" id="1.20.58.2050">
    <property type="match status" value="1"/>
</dbReference>
<dbReference type="SMART" id="SM00242">
    <property type="entry name" value="MYSc"/>
    <property type="match status" value="1"/>
</dbReference>
<dbReference type="Pfam" id="PF00063">
    <property type="entry name" value="Myosin_head"/>
    <property type="match status" value="1"/>
</dbReference>
<feature type="region of interest" description="Disordered" evidence="10">
    <location>
        <begin position="1329"/>
        <end position="1348"/>
    </location>
</feature>
<comment type="similarity">
    <text evidence="1 8">Belongs to the TRAFAC class myosin-kinesin ATPase superfamily. Myosin family.</text>
</comment>
<dbReference type="CDD" id="cd15470">
    <property type="entry name" value="Myo5_CBD"/>
    <property type="match status" value="1"/>
</dbReference>
<evidence type="ECO:0000256" key="6">
    <source>
        <dbReference type="ARBA" id="ARBA00023175"/>
    </source>
</evidence>
<dbReference type="InterPro" id="IPR002710">
    <property type="entry name" value="Dilute_dom"/>
</dbReference>
<feature type="binding site" evidence="8">
    <location>
        <begin position="366"/>
        <end position="373"/>
    </location>
    <ligand>
        <name>ATP</name>
        <dbReference type="ChEBI" id="CHEBI:30616"/>
    </ligand>
</feature>
<dbReference type="InterPro" id="IPR027417">
    <property type="entry name" value="P-loop_NTPase"/>
</dbReference>
<feature type="coiled-coil region" evidence="9">
    <location>
        <begin position="1525"/>
        <end position="1552"/>
    </location>
</feature>
<keyword evidence="4 9" id="KW-0175">Coiled coil</keyword>
<evidence type="ECO:0000256" key="1">
    <source>
        <dbReference type="ARBA" id="ARBA00008314"/>
    </source>
</evidence>
<dbReference type="EMBL" id="CAJOAY010000049">
    <property type="protein sequence ID" value="CAF3508647.1"/>
    <property type="molecule type" value="Genomic_DNA"/>
</dbReference>
<evidence type="ECO:0000313" key="13">
    <source>
        <dbReference type="EMBL" id="CAF1269021.1"/>
    </source>
</evidence>